<dbReference type="EMBL" id="NMUE01000010">
    <property type="protein sequence ID" value="RFA96756.1"/>
    <property type="molecule type" value="Genomic_DNA"/>
</dbReference>
<dbReference type="EMBL" id="NMUF01000083">
    <property type="protein sequence ID" value="RFA94528.1"/>
    <property type="molecule type" value="Genomic_DNA"/>
</dbReference>
<evidence type="ECO:0000313" key="3">
    <source>
        <dbReference type="Proteomes" id="UP000256877"/>
    </source>
</evidence>
<comment type="caution">
    <text evidence="1">The sequence shown here is derived from an EMBL/GenBank/DDBJ whole genome shotgun (WGS) entry which is preliminary data.</text>
</comment>
<dbReference type="Proteomes" id="UP000256877">
    <property type="component" value="Unassembled WGS sequence"/>
</dbReference>
<gene>
    <name evidence="2" type="ORF">CGL51_04360</name>
    <name evidence="1" type="ORF">CGL52_14320</name>
</gene>
<evidence type="ECO:0000313" key="4">
    <source>
        <dbReference type="Proteomes" id="UP000257123"/>
    </source>
</evidence>
<organism evidence="1 3">
    <name type="scientific">Pyrobaculum aerophilum</name>
    <dbReference type="NCBI Taxonomy" id="13773"/>
    <lineage>
        <taxon>Archaea</taxon>
        <taxon>Thermoproteota</taxon>
        <taxon>Thermoprotei</taxon>
        <taxon>Thermoproteales</taxon>
        <taxon>Thermoproteaceae</taxon>
        <taxon>Pyrobaculum</taxon>
    </lineage>
</organism>
<proteinExistence type="predicted"/>
<name>A0A371QWA2_9CREN</name>
<dbReference type="Proteomes" id="UP000257123">
    <property type="component" value="Unassembled WGS sequence"/>
</dbReference>
<sequence>MLEEGERAAGVEERVWADLDARRLAALTGFGEEQIGAALRWLAGCKRELRDVALEVLCAGLIEAFARISARCRGFSAPPSSTP</sequence>
<evidence type="ECO:0000313" key="2">
    <source>
        <dbReference type="EMBL" id="RFA96756.1"/>
    </source>
</evidence>
<dbReference type="AlphaFoldDB" id="A0A371QWA2"/>
<reference evidence="3 4" key="1">
    <citation type="submission" date="2017-07" db="EMBL/GenBank/DDBJ databases">
        <title>Draft genome sequence of aerobic hyperthermophilic archaea, Pyrobaculum aerophilum YKB31 and YKB32.</title>
        <authorList>
            <person name="Mochizuki T."/>
            <person name="Berliner A.J."/>
            <person name="Yoshida-Takashima Y."/>
            <person name="Takaki Y."/>
            <person name="Nunoura T."/>
            <person name="Takai K."/>
        </authorList>
    </citation>
    <scope>NUCLEOTIDE SEQUENCE [LARGE SCALE GENOMIC DNA]</scope>
    <source>
        <strain evidence="2 4">YKB31</strain>
        <strain evidence="1 3">YKB32</strain>
    </source>
</reference>
<evidence type="ECO:0000313" key="1">
    <source>
        <dbReference type="EMBL" id="RFA94528.1"/>
    </source>
</evidence>
<accession>A0A371QWA2</accession>
<protein>
    <submittedName>
        <fullName evidence="1">Uncharacterized protein</fullName>
    </submittedName>
</protein>